<accession>A0A0F9HBH3</accession>
<sequence>MKCDICNKDFFSGVSHGCDSIEEIHKLRKKYNNLVCDRNMACYETER</sequence>
<organism evidence="1">
    <name type="scientific">marine sediment metagenome</name>
    <dbReference type="NCBI Taxonomy" id="412755"/>
    <lineage>
        <taxon>unclassified sequences</taxon>
        <taxon>metagenomes</taxon>
        <taxon>ecological metagenomes</taxon>
    </lineage>
</organism>
<proteinExistence type="predicted"/>
<dbReference type="EMBL" id="LAZR01017438">
    <property type="protein sequence ID" value="KKM00427.1"/>
    <property type="molecule type" value="Genomic_DNA"/>
</dbReference>
<evidence type="ECO:0000313" key="1">
    <source>
        <dbReference type="EMBL" id="KKM00427.1"/>
    </source>
</evidence>
<name>A0A0F9HBH3_9ZZZZ</name>
<reference evidence="1" key="1">
    <citation type="journal article" date="2015" name="Nature">
        <title>Complex archaea that bridge the gap between prokaryotes and eukaryotes.</title>
        <authorList>
            <person name="Spang A."/>
            <person name="Saw J.H."/>
            <person name="Jorgensen S.L."/>
            <person name="Zaremba-Niedzwiedzka K."/>
            <person name="Martijn J."/>
            <person name="Lind A.E."/>
            <person name="van Eijk R."/>
            <person name="Schleper C."/>
            <person name="Guy L."/>
            <person name="Ettema T.J."/>
        </authorList>
    </citation>
    <scope>NUCLEOTIDE SEQUENCE</scope>
</reference>
<gene>
    <name evidence="1" type="ORF">LCGC14_1804600</name>
</gene>
<comment type="caution">
    <text evidence="1">The sequence shown here is derived from an EMBL/GenBank/DDBJ whole genome shotgun (WGS) entry which is preliminary data.</text>
</comment>
<protein>
    <submittedName>
        <fullName evidence="1">Uncharacterized protein</fullName>
    </submittedName>
</protein>
<dbReference type="AlphaFoldDB" id="A0A0F9HBH3"/>